<name>A0A8J9Y1W0_9NEOP</name>
<feature type="non-terminal residue" evidence="1">
    <location>
        <position position="117"/>
    </location>
</feature>
<dbReference type="OrthoDB" id="407555at2759"/>
<protein>
    <submittedName>
        <fullName evidence="1">Uncharacterized protein</fullName>
    </submittedName>
</protein>
<reference evidence="1" key="1">
    <citation type="submission" date="2021-12" db="EMBL/GenBank/DDBJ databases">
        <authorList>
            <person name="Martin H S."/>
        </authorList>
    </citation>
    <scope>NUCLEOTIDE SEQUENCE</scope>
</reference>
<accession>A0A8J9Y1W0</accession>
<evidence type="ECO:0000313" key="1">
    <source>
        <dbReference type="EMBL" id="CAH0715809.1"/>
    </source>
</evidence>
<sequence>MRRRPSYSAATVLYASGVSPPHLSREHIPKDVKIRQREKFNNLCDSQRSILGRNLRQTLQSARAENAKVARLCPDVRQSSPRPTTSIPMPNRIIDYLAPESPMDADDDLLIELLFKM</sequence>
<dbReference type="AlphaFoldDB" id="A0A8J9Y1W0"/>
<keyword evidence="2" id="KW-1185">Reference proteome</keyword>
<proteinExistence type="predicted"/>
<dbReference type="Proteomes" id="UP000838878">
    <property type="component" value="Chromosome 10"/>
</dbReference>
<dbReference type="EMBL" id="OV170230">
    <property type="protein sequence ID" value="CAH0715809.1"/>
    <property type="molecule type" value="Genomic_DNA"/>
</dbReference>
<gene>
    <name evidence="1" type="ORF">BINO364_LOCUS2688</name>
</gene>
<evidence type="ECO:0000313" key="2">
    <source>
        <dbReference type="Proteomes" id="UP000838878"/>
    </source>
</evidence>
<organism evidence="1 2">
    <name type="scientific">Brenthis ino</name>
    <name type="common">lesser marbled fritillary</name>
    <dbReference type="NCBI Taxonomy" id="405034"/>
    <lineage>
        <taxon>Eukaryota</taxon>
        <taxon>Metazoa</taxon>
        <taxon>Ecdysozoa</taxon>
        <taxon>Arthropoda</taxon>
        <taxon>Hexapoda</taxon>
        <taxon>Insecta</taxon>
        <taxon>Pterygota</taxon>
        <taxon>Neoptera</taxon>
        <taxon>Endopterygota</taxon>
        <taxon>Lepidoptera</taxon>
        <taxon>Glossata</taxon>
        <taxon>Ditrysia</taxon>
        <taxon>Papilionoidea</taxon>
        <taxon>Nymphalidae</taxon>
        <taxon>Heliconiinae</taxon>
        <taxon>Argynnini</taxon>
        <taxon>Brenthis</taxon>
    </lineage>
</organism>